<dbReference type="PANTHER" id="PTHR20930">
    <property type="entry name" value="OVARIAN CARCINOMA ANTIGEN CA125-RELATED"/>
    <property type="match status" value="1"/>
</dbReference>
<dbReference type="Proteomes" id="UP000614469">
    <property type="component" value="Unassembled WGS sequence"/>
</dbReference>
<sequence length="297" mass="31693">MSNKTKKVFFLSLIFAFIFACTFPSSPPEENDPNIVFTAAAQTAAVQLTQRAAQVRVDTATPLPPLSPPTLAPSATKALPSITPTEDNCDKAKFISDVTVPDGTVFTPGETFTKTWRVKNIGTCTWTTGYALVFNNGAQMGGGSPHAMMGNVAPEATVDISVNMTAPSTDGEYTGNWQIRNTSNVLFAKVYVQIKVESAPSPGFAVSSVNMSVSGSCGHFIIKADITTNGAGSVTYKWKRSDGVTDNANHPDVVFASAGTQSVTKDWYLGAAGSHWMDIYIDDPNHQQFGRANFSCP</sequence>
<evidence type="ECO:0000256" key="1">
    <source>
        <dbReference type="SAM" id="MobiDB-lite"/>
    </source>
</evidence>
<reference evidence="4 5" key="1">
    <citation type="submission" date="2020-08" db="EMBL/GenBank/DDBJ databases">
        <title>Bridging the membrane lipid divide: bacteria of the FCB group superphylum have the potential to synthesize archaeal ether lipids.</title>
        <authorList>
            <person name="Villanueva L."/>
            <person name="Von Meijenfeldt F.A.B."/>
            <person name="Westbye A.B."/>
            <person name="Yadav S."/>
            <person name="Hopmans E.C."/>
            <person name="Dutilh B.E."/>
            <person name="Sinninghe Damste J.S."/>
        </authorList>
    </citation>
    <scope>NUCLEOTIDE SEQUENCE [LARGE SCALE GENOMIC DNA]</scope>
    <source>
        <strain evidence="4">NIOZ-UU36</strain>
    </source>
</reference>
<dbReference type="EMBL" id="JACNJN010000023">
    <property type="protein sequence ID" value="MBC8333739.1"/>
    <property type="molecule type" value="Genomic_DNA"/>
</dbReference>
<dbReference type="PROSITE" id="PS51257">
    <property type="entry name" value="PROKAR_LIPOPROTEIN"/>
    <property type="match status" value="1"/>
</dbReference>
<organism evidence="4 5">
    <name type="scientific">Candidatus Desulfolinea nitratireducens</name>
    <dbReference type="NCBI Taxonomy" id="2841698"/>
    <lineage>
        <taxon>Bacteria</taxon>
        <taxon>Bacillati</taxon>
        <taxon>Chloroflexota</taxon>
        <taxon>Anaerolineae</taxon>
        <taxon>Anaerolineales</taxon>
        <taxon>Anaerolineales incertae sedis</taxon>
        <taxon>Candidatus Desulfolinea</taxon>
    </lineage>
</organism>
<dbReference type="CDD" id="cd14947">
    <property type="entry name" value="NBR1_like"/>
    <property type="match status" value="1"/>
</dbReference>
<feature type="compositionally biased region" description="Pro residues" evidence="1">
    <location>
        <begin position="62"/>
        <end position="71"/>
    </location>
</feature>
<evidence type="ECO:0000256" key="2">
    <source>
        <dbReference type="SAM" id="SignalP"/>
    </source>
</evidence>
<dbReference type="Pfam" id="PF16158">
    <property type="entry name" value="N_BRCA1_IG"/>
    <property type="match status" value="1"/>
</dbReference>
<accession>A0A8J6NG20</accession>
<evidence type="ECO:0000313" key="4">
    <source>
        <dbReference type="EMBL" id="MBC8333739.1"/>
    </source>
</evidence>
<name>A0A8J6NG20_9CHLR</name>
<feature type="domain" description="Nbr1 FW" evidence="3">
    <location>
        <begin position="99"/>
        <end position="196"/>
    </location>
</feature>
<dbReference type="AlphaFoldDB" id="A0A8J6NG20"/>
<evidence type="ECO:0000313" key="5">
    <source>
        <dbReference type="Proteomes" id="UP000614469"/>
    </source>
</evidence>
<dbReference type="InterPro" id="IPR013783">
    <property type="entry name" value="Ig-like_fold"/>
</dbReference>
<comment type="caution">
    <text evidence="4">The sequence shown here is derived from an EMBL/GenBank/DDBJ whole genome shotgun (WGS) entry which is preliminary data.</text>
</comment>
<dbReference type="PANTHER" id="PTHR20930:SF0">
    <property type="entry name" value="PROTEIN ILRUN"/>
    <property type="match status" value="1"/>
</dbReference>
<dbReference type="InterPro" id="IPR032350">
    <property type="entry name" value="Nbr1_FW"/>
</dbReference>
<feature type="chain" id="PRO_5035258641" description="Nbr1 FW domain-containing protein" evidence="2">
    <location>
        <begin position="21"/>
        <end position="297"/>
    </location>
</feature>
<dbReference type="Gene3D" id="2.60.40.10">
    <property type="entry name" value="Immunoglobulins"/>
    <property type="match status" value="1"/>
</dbReference>
<gene>
    <name evidence="4" type="ORF">H8E29_00590</name>
</gene>
<protein>
    <recommendedName>
        <fullName evidence="3">Nbr1 FW domain-containing protein</fullName>
    </recommendedName>
</protein>
<feature type="signal peptide" evidence="2">
    <location>
        <begin position="1"/>
        <end position="20"/>
    </location>
</feature>
<feature type="region of interest" description="Disordered" evidence="1">
    <location>
        <begin position="61"/>
        <end position="83"/>
    </location>
</feature>
<keyword evidence="2" id="KW-0732">Signal</keyword>
<proteinExistence type="predicted"/>
<evidence type="ECO:0000259" key="3">
    <source>
        <dbReference type="Pfam" id="PF16158"/>
    </source>
</evidence>